<dbReference type="HOGENOM" id="CLU_2585939_0_0_14"/>
<protein>
    <submittedName>
        <fullName evidence="1">Uncharacterized protein</fullName>
    </submittedName>
</protein>
<dbReference type="KEGG" id="mpe:MYPE4730"/>
<proteinExistence type="predicted"/>
<evidence type="ECO:0000313" key="1">
    <source>
        <dbReference type="EMBL" id="BAC44262.1"/>
    </source>
</evidence>
<organism evidence="1 2">
    <name type="scientific">Malacoplasma penetrans (strain HF-2)</name>
    <name type="common">Mycoplasma penetrans</name>
    <dbReference type="NCBI Taxonomy" id="272633"/>
    <lineage>
        <taxon>Bacteria</taxon>
        <taxon>Bacillati</taxon>
        <taxon>Mycoplasmatota</taxon>
        <taxon>Mycoplasmoidales</taxon>
        <taxon>Mycoplasmoidaceae</taxon>
        <taxon>Malacoplasma</taxon>
    </lineage>
</organism>
<dbReference type="EMBL" id="BA000026">
    <property type="protein sequence ID" value="BAC44262.1"/>
    <property type="molecule type" value="Genomic_DNA"/>
</dbReference>
<dbReference type="SMR" id="Q8EVT7"/>
<reference evidence="1 2" key="1">
    <citation type="journal article" date="2002" name="Nucleic Acids Res.">
        <title>The complete genomic sequence of Mycoplasma penetrans, an intracellular bacterial pathogen in humans.</title>
        <authorList>
            <person name="Sasaki Y."/>
            <person name="Ishikawa J."/>
            <person name="Yamashita A."/>
            <person name="Oshima K."/>
            <person name="Kenri T."/>
            <person name="Furuya K."/>
            <person name="Yoshino C."/>
            <person name="Horino A."/>
            <person name="Shiba T."/>
            <person name="Sasaki T."/>
            <person name="Hattori M."/>
        </authorList>
    </citation>
    <scope>NUCLEOTIDE SEQUENCE [LARGE SCALE GENOMIC DNA]</scope>
    <source>
        <strain evidence="1 2">HF-2</strain>
    </source>
</reference>
<dbReference type="STRING" id="272633.gene:10731588"/>
<dbReference type="RefSeq" id="WP_011077296.1">
    <property type="nucleotide sequence ID" value="NC_004432.1"/>
</dbReference>
<dbReference type="Proteomes" id="UP000002522">
    <property type="component" value="Chromosome"/>
</dbReference>
<evidence type="ECO:0000313" key="2">
    <source>
        <dbReference type="Proteomes" id="UP000002522"/>
    </source>
</evidence>
<keyword evidence="2" id="KW-1185">Reference proteome</keyword>
<dbReference type="InParanoid" id="Q8EVT7"/>
<name>Q8EVT7_MALP2</name>
<accession>Q8EVT7</accession>
<dbReference type="AlphaFoldDB" id="Q8EVT7"/>
<sequence length="81" mass="9746">MPKMKIKKIKFSYFINYTNRLFKSSNISKLVSLIESIKKKFTRVKQLFIKQTYKIETYQLAKNFYDNSVNTKMEVNYGSKQ</sequence>
<gene>
    <name evidence="1" type="ordered locus">MYPE4730</name>
</gene>